<dbReference type="EnsemblPlants" id="TuG1812G0600002826.01.T01">
    <property type="protein sequence ID" value="TuG1812G0600002826.01.T01.cds401226"/>
    <property type="gene ID" value="TuG1812G0600002826.01"/>
</dbReference>
<dbReference type="AlphaFoldDB" id="A0A8R7QT13"/>
<keyword evidence="2" id="KW-1133">Transmembrane helix</keyword>
<protein>
    <submittedName>
        <fullName evidence="3">Uncharacterized protein</fullName>
    </submittedName>
</protein>
<name>A0A8R7QT13_TRIUA</name>
<reference evidence="4" key="1">
    <citation type="journal article" date="2013" name="Nature">
        <title>Draft genome of the wheat A-genome progenitor Triticum urartu.</title>
        <authorList>
            <person name="Ling H.Q."/>
            <person name="Zhao S."/>
            <person name="Liu D."/>
            <person name="Wang J."/>
            <person name="Sun H."/>
            <person name="Zhang C."/>
            <person name="Fan H."/>
            <person name="Li D."/>
            <person name="Dong L."/>
            <person name="Tao Y."/>
            <person name="Gao C."/>
            <person name="Wu H."/>
            <person name="Li Y."/>
            <person name="Cui Y."/>
            <person name="Guo X."/>
            <person name="Zheng S."/>
            <person name="Wang B."/>
            <person name="Yu K."/>
            <person name="Liang Q."/>
            <person name="Yang W."/>
            <person name="Lou X."/>
            <person name="Chen J."/>
            <person name="Feng M."/>
            <person name="Jian J."/>
            <person name="Zhang X."/>
            <person name="Luo G."/>
            <person name="Jiang Y."/>
            <person name="Liu J."/>
            <person name="Wang Z."/>
            <person name="Sha Y."/>
            <person name="Zhang B."/>
            <person name="Wu H."/>
            <person name="Tang D."/>
            <person name="Shen Q."/>
            <person name="Xue P."/>
            <person name="Zou S."/>
            <person name="Wang X."/>
            <person name="Liu X."/>
            <person name="Wang F."/>
            <person name="Yang Y."/>
            <person name="An X."/>
            <person name="Dong Z."/>
            <person name="Zhang K."/>
            <person name="Zhang X."/>
            <person name="Luo M.C."/>
            <person name="Dvorak J."/>
            <person name="Tong Y."/>
            <person name="Wang J."/>
            <person name="Yang H."/>
            <person name="Li Z."/>
            <person name="Wang D."/>
            <person name="Zhang A."/>
            <person name="Wang J."/>
        </authorList>
    </citation>
    <scope>NUCLEOTIDE SEQUENCE</scope>
    <source>
        <strain evidence="4">cv. G1812</strain>
    </source>
</reference>
<feature type="transmembrane region" description="Helical" evidence="2">
    <location>
        <begin position="75"/>
        <end position="94"/>
    </location>
</feature>
<evidence type="ECO:0000313" key="4">
    <source>
        <dbReference type="Proteomes" id="UP000015106"/>
    </source>
</evidence>
<feature type="region of interest" description="Disordered" evidence="1">
    <location>
        <begin position="42"/>
        <end position="68"/>
    </location>
</feature>
<dbReference type="Gramene" id="TuG1812G0600002826.01.T01">
    <property type="protein sequence ID" value="TuG1812G0600002826.01.T01.cds401226"/>
    <property type="gene ID" value="TuG1812G0600002826.01"/>
</dbReference>
<evidence type="ECO:0000313" key="3">
    <source>
        <dbReference type="EnsemblPlants" id="TuG1812G0600002826.01.T01.cds401226"/>
    </source>
</evidence>
<reference evidence="3" key="2">
    <citation type="submission" date="2018-03" db="EMBL/GenBank/DDBJ databases">
        <title>The Triticum urartu genome reveals the dynamic nature of wheat genome evolution.</title>
        <authorList>
            <person name="Ling H."/>
            <person name="Ma B."/>
            <person name="Shi X."/>
            <person name="Liu H."/>
            <person name="Dong L."/>
            <person name="Sun H."/>
            <person name="Cao Y."/>
            <person name="Gao Q."/>
            <person name="Zheng S."/>
            <person name="Li Y."/>
            <person name="Yu Y."/>
            <person name="Du H."/>
            <person name="Qi M."/>
            <person name="Li Y."/>
            <person name="Yu H."/>
            <person name="Cui Y."/>
            <person name="Wang N."/>
            <person name="Chen C."/>
            <person name="Wu H."/>
            <person name="Zhao Y."/>
            <person name="Zhang J."/>
            <person name="Li Y."/>
            <person name="Zhou W."/>
            <person name="Zhang B."/>
            <person name="Hu W."/>
            <person name="Eijk M."/>
            <person name="Tang J."/>
            <person name="Witsenboer H."/>
            <person name="Zhao S."/>
            <person name="Li Z."/>
            <person name="Zhang A."/>
            <person name="Wang D."/>
            <person name="Liang C."/>
        </authorList>
    </citation>
    <scope>NUCLEOTIDE SEQUENCE [LARGE SCALE GENOMIC DNA]</scope>
    <source>
        <strain evidence="3">cv. G1812</strain>
    </source>
</reference>
<evidence type="ECO:0000256" key="1">
    <source>
        <dbReference type="SAM" id="MobiDB-lite"/>
    </source>
</evidence>
<proteinExistence type="predicted"/>
<evidence type="ECO:0000256" key="2">
    <source>
        <dbReference type="SAM" id="Phobius"/>
    </source>
</evidence>
<keyword evidence="4" id="KW-1185">Reference proteome</keyword>
<feature type="compositionally biased region" description="Acidic residues" evidence="1">
    <location>
        <begin position="53"/>
        <end position="62"/>
    </location>
</feature>
<keyword evidence="2" id="KW-0812">Transmembrane</keyword>
<reference evidence="3" key="3">
    <citation type="submission" date="2022-06" db="UniProtKB">
        <authorList>
            <consortium name="EnsemblPlants"/>
        </authorList>
    </citation>
    <scope>IDENTIFICATION</scope>
</reference>
<sequence>GGGGELGEEGHHVGLERRGVLGAAGVGGCLRRVAVDEGGGDARALLRGRGGGDEDEEEEEEEEGRRRARHCRSRSVRALVGALATAMVVLVAAAQED</sequence>
<organism evidence="3 4">
    <name type="scientific">Triticum urartu</name>
    <name type="common">Red wild einkorn</name>
    <name type="synonym">Crithodium urartu</name>
    <dbReference type="NCBI Taxonomy" id="4572"/>
    <lineage>
        <taxon>Eukaryota</taxon>
        <taxon>Viridiplantae</taxon>
        <taxon>Streptophyta</taxon>
        <taxon>Embryophyta</taxon>
        <taxon>Tracheophyta</taxon>
        <taxon>Spermatophyta</taxon>
        <taxon>Magnoliopsida</taxon>
        <taxon>Liliopsida</taxon>
        <taxon>Poales</taxon>
        <taxon>Poaceae</taxon>
        <taxon>BOP clade</taxon>
        <taxon>Pooideae</taxon>
        <taxon>Triticodae</taxon>
        <taxon>Triticeae</taxon>
        <taxon>Triticinae</taxon>
        <taxon>Triticum</taxon>
    </lineage>
</organism>
<dbReference type="Proteomes" id="UP000015106">
    <property type="component" value="Chromosome 6"/>
</dbReference>
<keyword evidence="2" id="KW-0472">Membrane</keyword>
<accession>A0A8R7QT13</accession>